<dbReference type="Proteomes" id="UP000294894">
    <property type="component" value="Chromosome"/>
</dbReference>
<reference evidence="12 13" key="1">
    <citation type="submission" date="2019-03" db="EMBL/GenBank/DDBJ databases">
        <title>Three New Species of Nocardioides, Nocardioides euryhalodurans sp. nov., Nocardioides seonyuensis sp. nov. and Nocardioides eburneoflavus sp. nov., Iolated from Soil.</title>
        <authorList>
            <person name="Roh S.G."/>
            <person name="Lee C."/>
            <person name="Kim M.-K."/>
            <person name="Kim S.B."/>
        </authorList>
    </citation>
    <scope>NUCLEOTIDE SEQUENCE [LARGE SCALE GENOMIC DNA]</scope>
    <source>
        <strain evidence="12 13">MMS17-SY117</strain>
    </source>
</reference>
<feature type="domain" description="Histidine kinase/HSP90-like ATPase" evidence="11">
    <location>
        <begin position="424"/>
        <end position="515"/>
    </location>
</feature>
<evidence type="ECO:0000259" key="11">
    <source>
        <dbReference type="SMART" id="SM00387"/>
    </source>
</evidence>
<dbReference type="InterPro" id="IPR011712">
    <property type="entry name" value="Sig_transdc_His_kin_sub3_dim/P"/>
</dbReference>
<protein>
    <submittedName>
        <fullName evidence="12">Sensor histidine kinase</fullName>
    </submittedName>
</protein>
<evidence type="ECO:0000256" key="3">
    <source>
        <dbReference type="ARBA" id="ARBA00022679"/>
    </source>
</evidence>
<dbReference type="CDD" id="cd16917">
    <property type="entry name" value="HATPase_UhpB-NarQ-NarX-like"/>
    <property type="match status" value="1"/>
</dbReference>
<evidence type="ECO:0000256" key="6">
    <source>
        <dbReference type="ARBA" id="ARBA00022989"/>
    </source>
</evidence>
<dbReference type="PANTHER" id="PTHR24421:SF37">
    <property type="entry name" value="SENSOR HISTIDINE KINASE NARS"/>
    <property type="match status" value="1"/>
</dbReference>
<dbReference type="AlphaFoldDB" id="A0A4P7GPM0"/>
<organism evidence="12 13">
    <name type="scientific">Nocardioides euryhalodurans</name>
    <dbReference type="NCBI Taxonomy" id="2518370"/>
    <lineage>
        <taxon>Bacteria</taxon>
        <taxon>Bacillati</taxon>
        <taxon>Actinomycetota</taxon>
        <taxon>Actinomycetes</taxon>
        <taxon>Propionibacteriales</taxon>
        <taxon>Nocardioidaceae</taxon>
        <taxon>Nocardioides</taxon>
    </lineage>
</organism>
<dbReference type="OrthoDB" id="144293at2"/>
<dbReference type="RefSeq" id="WP_135080363.1">
    <property type="nucleotide sequence ID" value="NZ_CP038267.1"/>
</dbReference>
<dbReference type="SMART" id="SM00387">
    <property type="entry name" value="HATPase_c"/>
    <property type="match status" value="1"/>
</dbReference>
<feature type="transmembrane region" description="Helical" evidence="10">
    <location>
        <begin position="12"/>
        <end position="31"/>
    </location>
</feature>
<feature type="region of interest" description="Disordered" evidence="9">
    <location>
        <begin position="506"/>
        <end position="531"/>
    </location>
</feature>
<dbReference type="GO" id="GO:0005886">
    <property type="term" value="C:plasma membrane"/>
    <property type="evidence" value="ECO:0007669"/>
    <property type="project" value="UniProtKB-SubCell"/>
</dbReference>
<evidence type="ECO:0000256" key="4">
    <source>
        <dbReference type="ARBA" id="ARBA00022692"/>
    </source>
</evidence>
<dbReference type="KEGG" id="noy:EXE57_19335"/>
<dbReference type="GO" id="GO:0000155">
    <property type="term" value="F:phosphorelay sensor kinase activity"/>
    <property type="evidence" value="ECO:0007669"/>
    <property type="project" value="InterPro"/>
</dbReference>
<evidence type="ECO:0000256" key="7">
    <source>
        <dbReference type="ARBA" id="ARBA00023012"/>
    </source>
</evidence>
<keyword evidence="4 10" id="KW-0812">Transmembrane</keyword>
<feature type="compositionally biased region" description="Basic and acidic residues" evidence="9">
    <location>
        <begin position="520"/>
        <end position="531"/>
    </location>
</feature>
<keyword evidence="7" id="KW-0902">Two-component regulatory system</keyword>
<evidence type="ECO:0000256" key="9">
    <source>
        <dbReference type="SAM" id="MobiDB-lite"/>
    </source>
</evidence>
<evidence type="ECO:0000313" key="12">
    <source>
        <dbReference type="EMBL" id="QBR94198.1"/>
    </source>
</evidence>
<evidence type="ECO:0000256" key="10">
    <source>
        <dbReference type="SAM" id="Phobius"/>
    </source>
</evidence>
<dbReference type="GO" id="GO:0046983">
    <property type="term" value="F:protein dimerization activity"/>
    <property type="evidence" value="ECO:0007669"/>
    <property type="project" value="InterPro"/>
</dbReference>
<gene>
    <name evidence="12" type="ORF">EXE57_19335</name>
</gene>
<feature type="transmembrane region" description="Helical" evidence="10">
    <location>
        <begin position="66"/>
        <end position="93"/>
    </location>
</feature>
<keyword evidence="6 10" id="KW-1133">Transmembrane helix</keyword>
<accession>A0A4P7GPM0</accession>
<dbReference type="Gene3D" id="1.20.5.1930">
    <property type="match status" value="1"/>
</dbReference>
<proteinExistence type="predicted"/>
<evidence type="ECO:0000256" key="8">
    <source>
        <dbReference type="ARBA" id="ARBA00023136"/>
    </source>
</evidence>
<dbReference type="SUPFAM" id="SSF55874">
    <property type="entry name" value="ATPase domain of HSP90 chaperone/DNA topoisomerase II/histidine kinase"/>
    <property type="match status" value="1"/>
</dbReference>
<evidence type="ECO:0000256" key="2">
    <source>
        <dbReference type="ARBA" id="ARBA00022475"/>
    </source>
</evidence>
<evidence type="ECO:0000313" key="13">
    <source>
        <dbReference type="Proteomes" id="UP000294894"/>
    </source>
</evidence>
<dbReference type="InterPro" id="IPR003594">
    <property type="entry name" value="HATPase_dom"/>
</dbReference>
<dbReference type="EMBL" id="CP038267">
    <property type="protein sequence ID" value="QBR94198.1"/>
    <property type="molecule type" value="Genomic_DNA"/>
</dbReference>
<feature type="transmembrane region" description="Helical" evidence="10">
    <location>
        <begin position="37"/>
        <end position="54"/>
    </location>
</feature>
<sequence length="531" mass="55782">MHRPALAPEYHRMAVGSRLLAMAILGIPTLVFGERSTLVGLGVLGLTWLLATAAERVRWVGPVALVVEAAVVGLVAALSLEGSSTLIAALALPPFTAGLRKGVRGVAAALSVELVVLVAVTSSSYGALEAEQASSVLTSVLTGIGLGLIASYVHAQLNRPPDPLTPYRDAQRLLRDLIDLSGNLGSGLDAATHGSRIAVMVRDELPLLAVSVHVPRQDELTPLVTGAMSTTVDEDSMSGVATAAQEKRTPQIAGQAFAIPLVTEVGVVGVVAGILPPRLDPRRLLASGRFDAVGAALDAAAVHLDTALLFSKLRDAATADERRRLAREMHDGVAQDIASLGYLVDALAASPSTPAQAEMLQRLRDRITTVVTEVRLSVQTLRTDAEASESLGAAISGLARHLSESSGIPIRVAVDERTTRLRSEIESELLRIAQEAMTNAVRHSGATSIEVDCRVAAPTAEIVVRDDGHGLGRARPDSFGLDIMRERAALIDADLSIASDQPRGTVVKVRVPSRHARTSPTRDGDSDRVSV</sequence>
<keyword evidence="2" id="KW-1003">Cell membrane</keyword>
<evidence type="ECO:0000256" key="5">
    <source>
        <dbReference type="ARBA" id="ARBA00022777"/>
    </source>
</evidence>
<name>A0A4P7GPM0_9ACTN</name>
<dbReference type="InterPro" id="IPR036890">
    <property type="entry name" value="HATPase_C_sf"/>
</dbReference>
<keyword evidence="8 10" id="KW-0472">Membrane</keyword>
<dbReference type="InterPro" id="IPR050482">
    <property type="entry name" value="Sensor_HK_TwoCompSys"/>
</dbReference>
<feature type="transmembrane region" description="Helical" evidence="10">
    <location>
        <begin position="105"/>
        <end position="128"/>
    </location>
</feature>
<keyword evidence="13" id="KW-1185">Reference proteome</keyword>
<comment type="subcellular location">
    <subcellularLocation>
        <location evidence="1">Cell membrane</location>
        <topology evidence="1">Multi-pass membrane protein</topology>
    </subcellularLocation>
</comment>
<keyword evidence="5 12" id="KW-0418">Kinase</keyword>
<evidence type="ECO:0000256" key="1">
    <source>
        <dbReference type="ARBA" id="ARBA00004651"/>
    </source>
</evidence>
<dbReference type="Gene3D" id="3.30.565.10">
    <property type="entry name" value="Histidine kinase-like ATPase, C-terminal domain"/>
    <property type="match status" value="1"/>
</dbReference>
<dbReference type="Pfam" id="PF07730">
    <property type="entry name" value="HisKA_3"/>
    <property type="match status" value="1"/>
</dbReference>
<dbReference type="PANTHER" id="PTHR24421">
    <property type="entry name" value="NITRATE/NITRITE SENSOR PROTEIN NARX-RELATED"/>
    <property type="match status" value="1"/>
</dbReference>
<keyword evidence="3" id="KW-0808">Transferase</keyword>
<feature type="transmembrane region" description="Helical" evidence="10">
    <location>
        <begin position="135"/>
        <end position="155"/>
    </location>
</feature>
<dbReference type="Pfam" id="PF02518">
    <property type="entry name" value="HATPase_c"/>
    <property type="match status" value="1"/>
</dbReference>